<evidence type="ECO:0000256" key="1">
    <source>
        <dbReference type="SAM" id="SignalP"/>
    </source>
</evidence>
<evidence type="ECO:0000313" key="3">
    <source>
        <dbReference type="Proteomes" id="UP001597361"/>
    </source>
</evidence>
<keyword evidence="1" id="KW-0732">Signal</keyword>
<protein>
    <submittedName>
        <fullName evidence="2">DUF6624 domain-containing protein</fullName>
    </submittedName>
</protein>
<accession>A0ABW4VLV2</accession>
<organism evidence="2 3">
    <name type="scientific">Belliella marina</name>
    <dbReference type="NCBI Taxonomy" id="1644146"/>
    <lineage>
        <taxon>Bacteria</taxon>
        <taxon>Pseudomonadati</taxon>
        <taxon>Bacteroidota</taxon>
        <taxon>Cytophagia</taxon>
        <taxon>Cytophagales</taxon>
        <taxon>Cyclobacteriaceae</taxon>
        <taxon>Belliella</taxon>
    </lineage>
</organism>
<comment type="caution">
    <text evidence="2">The sequence shown here is derived from an EMBL/GenBank/DDBJ whole genome shotgun (WGS) entry which is preliminary data.</text>
</comment>
<gene>
    <name evidence="2" type="ORF">ACFSKL_09010</name>
</gene>
<proteinExistence type="predicted"/>
<name>A0ABW4VLV2_9BACT</name>
<dbReference type="Pfam" id="PF20329">
    <property type="entry name" value="DUF6624"/>
    <property type="match status" value="1"/>
</dbReference>
<dbReference type="PROSITE" id="PS51257">
    <property type="entry name" value="PROKAR_LIPOPROTEIN"/>
    <property type="match status" value="1"/>
</dbReference>
<dbReference type="InterPro" id="IPR046732">
    <property type="entry name" value="DUF6624"/>
</dbReference>
<dbReference type="Proteomes" id="UP001597361">
    <property type="component" value="Unassembled WGS sequence"/>
</dbReference>
<sequence length="136" mass="15302">MKTSIFTLLIFAVISCSPQSSSNPEEINHTSFASSLDSMMKLDQGFRKQISEAMKSNLSLPTSIYQEMEKVDSSNQAWLKIKLEKNGWPEKSKIGEKAARAVFLLIQHADLPDIETYYPQLQSLADMGKQVKSMQP</sequence>
<feature type="chain" id="PRO_5045811916" evidence="1">
    <location>
        <begin position="23"/>
        <end position="136"/>
    </location>
</feature>
<reference evidence="3" key="1">
    <citation type="journal article" date="2019" name="Int. J. Syst. Evol. Microbiol.">
        <title>The Global Catalogue of Microorganisms (GCM) 10K type strain sequencing project: providing services to taxonomists for standard genome sequencing and annotation.</title>
        <authorList>
            <consortium name="The Broad Institute Genomics Platform"/>
            <consortium name="The Broad Institute Genome Sequencing Center for Infectious Disease"/>
            <person name="Wu L."/>
            <person name="Ma J."/>
        </authorList>
    </citation>
    <scope>NUCLEOTIDE SEQUENCE [LARGE SCALE GENOMIC DNA]</scope>
    <source>
        <strain evidence="3">CGMCC 1.15180</strain>
    </source>
</reference>
<keyword evidence="3" id="KW-1185">Reference proteome</keyword>
<feature type="signal peptide" evidence="1">
    <location>
        <begin position="1"/>
        <end position="22"/>
    </location>
</feature>
<dbReference type="RefSeq" id="WP_376885522.1">
    <property type="nucleotide sequence ID" value="NZ_JBHUHR010000023.1"/>
</dbReference>
<dbReference type="EMBL" id="JBHUHR010000023">
    <property type="protein sequence ID" value="MFD2034928.1"/>
    <property type="molecule type" value="Genomic_DNA"/>
</dbReference>
<evidence type="ECO:0000313" key="2">
    <source>
        <dbReference type="EMBL" id="MFD2034928.1"/>
    </source>
</evidence>